<proteinExistence type="predicted"/>
<evidence type="ECO:0000313" key="3">
    <source>
        <dbReference type="Proteomes" id="UP001589575"/>
    </source>
</evidence>
<feature type="region of interest" description="Disordered" evidence="1">
    <location>
        <begin position="1"/>
        <end position="61"/>
    </location>
</feature>
<accession>A0ABV5G8I2</accession>
<dbReference type="EMBL" id="JBHMFI010000023">
    <property type="protein sequence ID" value="MFB9075275.1"/>
    <property type="molecule type" value="Genomic_DNA"/>
</dbReference>
<feature type="compositionally biased region" description="Basic residues" evidence="1">
    <location>
        <begin position="1"/>
        <end position="20"/>
    </location>
</feature>
<evidence type="ECO:0008006" key="4">
    <source>
        <dbReference type="Google" id="ProtNLM"/>
    </source>
</evidence>
<dbReference type="Proteomes" id="UP001589575">
    <property type="component" value="Unassembled WGS sequence"/>
</dbReference>
<comment type="caution">
    <text evidence="2">The sequence shown here is derived from an EMBL/GenBank/DDBJ whole genome shotgun (WGS) entry which is preliminary data.</text>
</comment>
<feature type="compositionally biased region" description="Basic residues" evidence="1">
    <location>
        <begin position="29"/>
        <end position="44"/>
    </location>
</feature>
<protein>
    <recommendedName>
        <fullName evidence="4">ClpX-type ZB domain-containing protein</fullName>
    </recommendedName>
</protein>
<evidence type="ECO:0000313" key="2">
    <source>
        <dbReference type="EMBL" id="MFB9075275.1"/>
    </source>
</evidence>
<gene>
    <name evidence="2" type="ORF">ACFFX0_30525</name>
</gene>
<organism evidence="2 3">
    <name type="scientific">Citricoccus parietis</name>
    <dbReference type="NCBI Taxonomy" id="592307"/>
    <lineage>
        <taxon>Bacteria</taxon>
        <taxon>Bacillati</taxon>
        <taxon>Actinomycetota</taxon>
        <taxon>Actinomycetes</taxon>
        <taxon>Micrococcales</taxon>
        <taxon>Micrococcaceae</taxon>
        <taxon>Citricoccus</taxon>
    </lineage>
</organism>
<reference evidence="2 3" key="1">
    <citation type="submission" date="2024-09" db="EMBL/GenBank/DDBJ databases">
        <authorList>
            <person name="Sun Q."/>
            <person name="Mori K."/>
        </authorList>
    </citation>
    <scope>NUCLEOTIDE SEQUENCE [LARGE SCALE GENOMIC DNA]</scope>
    <source>
        <strain evidence="2 3">CCM 7609</strain>
    </source>
</reference>
<keyword evidence="3" id="KW-1185">Reference proteome</keyword>
<sequence length="168" mass="19103">MGRSARTRHGARPHRHRRWPGQRIVRSCGIRRRARRLRSGRRRRDRDATPRPRPASRPEQMECSHCVSASVEHCDHHGGGIVSGVDRLLFPTPSESTVSVERALVDQVCPSCGSSDVRRYPVANFIGPRMVTKCQDCFEHLSIDVPTLDDHWPPWRSATIDWPASRNG</sequence>
<evidence type="ECO:0000256" key="1">
    <source>
        <dbReference type="SAM" id="MobiDB-lite"/>
    </source>
</evidence>
<name>A0ABV5G8I2_9MICC</name>